<dbReference type="EMBL" id="JAGHQM010000052">
    <property type="protein sequence ID" value="KAH0565893.1"/>
    <property type="molecule type" value="Genomic_DNA"/>
</dbReference>
<feature type="region of interest" description="Disordered" evidence="5">
    <location>
        <begin position="60"/>
        <end position="88"/>
    </location>
</feature>
<dbReference type="AlphaFoldDB" id="A0A9P8RTS9"/>
<evidence type="ECO:0000256" key="6">
    <source>
        <dbReference type="SAM" id="Phobius"/>
    </source>
</evidence>
<organism evidence="7 8">
    <name type="scientific">Trichoglossum hirsutum</name>
    <dbReference type="NCBI Taxonomy" id="265104"/>
    <lineage>
        <taxon>Eukaryota</taxon>
        <taxon>Fungi</taxon>
        <taxon>Dikarya</taxon>
        <taxon>Ascomycota</taxon>
        <taxon>Pezizomycotina</taxon>
        <taxon>Geoglossomycetes</taxon>
        <taxon>Geoglossales</taxon>
        <taxon>Geoglossaceae</taxon>
        <taxon>Trichoglossum</taxon>
    </lineage>
</organism>
<evidence type="ECO:0000256" key="3">
    <source>
        <dbReference type="ARBA" id="ARBA00022824"/>
    </source>
</evidence>
<reference evidence="7" key="1">
    <citation type="submission" date="2021-03" db="EMBL/GenBank/DDBJ databases">
        <title>Comparative genomics and phylogenomic investigation of the class Geoglossomycetes provide insights into ecological specialization and systematics.</title>
        <authorList>
            <person name="Melie T."/>
            <person name="Pirro S."/>
            <person name="Miller A.N."/>
            <person name="Quandt A."/>
        </authorList>
    </citation>
    <scope>NUCLEOTIDE SEQUENCE</scope>
    <source>
        <strain evidence="7">CAQ_001_2017</strain>
    </source>
</reference>
<accession>A0A9P8RTS9</accession>
<dbReference type="InterPro" id="IPR014371">
    <property type="entry name" value="Oat_ACAT_DAG_ARE"/>
</dbReference>
<evidence type="ECO:0000313" key="7">
    <source>
        <dbReference type="EMBL" id="KAH0565893.1"/>
    </source>
</evidence>
<evidence type="ECO:0000313" key="8">
    <source>
        <dbReference type="Proteomes" id="UP000750711"/>
    </source>
</evidence>
<dbReference type="GO" id="GO:0008204">
    <property type="term" value="P:ergosterol metabolic process"/>
    <property type="evidence" value="ECO:0007669"/>
    <property type="project" value="TreeGrafter"/>
</dbReference>
<evidence type="ECO:0000256" key="4">
    <source>
        <dbReference type="ARBA" id="ARBA00023315"/>
    </source>
</evidence>
<keyword evidence="4" id="KW-0012">Acyltransferase</keyword>
<name>A0A9P8RTS9_9PEZI</name>
<dbReference type="GO" id="GO:0005789">
    <property type="term" value="C:endoplasmic reticulum membrane"/>
    <property type="evidence" value="ECO:0007669"/>
    <property type="project" value="UniProtKB-SubCell"/>
</dbReference>
<keyword evidence="2" id="KW-0808">Transferase</keyword>
<dbReference type="GO" id="GO:0034737">
    <property type="term" value="F:ergosterol O-acyltransferase activity"/>
    <property type="evidence" value="ECO:0007669"/>
    <property type="project" value="TreeGrafter"/>
</dbReference>
<dbReference type="PANTHER" id="PTHR10408:SF23">
    <property type="entry name" value="STEROL O-ACYLTRANSFERASE 1-RELATED"/>
    <property type="match status" value="1"/>
</dbReference>
<feature type="transmembrane region" description="Helical" evidence="6">
    <location>
        <begin position="485"/>
        <end position="507"/>
    </location>
</feature>
<dbReference type="Proteomes" id="UP000750711">
    <property type="component" value="Unassembled WGS sequence"/>
</dbReference>
<feature type="transmembrane region" description="Helical" evidence="6">
    <location>
        <begin position="527"/>
        <end position="550"/>
    </location>
</feature>
<protein>
    <submittedName>
        <fullName evidence="7">Uncharacterized protein</fullName>
    </submittedName>
</protein>
<keyword evidence="3" id="KW-0256">Endoplasmic reticulum</keyword>
<keyword evidence="6" id="KW-0472">Membrane</keyword>
<comment type="subcellular location">
    <subcellularLocation>
        <location evidence="1">Endoplasmic reticulum membrane</location>
        <topology evidence="1">Multi-pass membrane protein</topology>
    </subcellularLocation>
</comment>
<dbReference type="PANTHER" id="PTHR10408">
    <property type="entry name" value="STEROL O-ACYLTRANSFERASE"/>
    <property type="match status" value="1"/>
</dbReference>
<proteinExistence type="predicted"/>
<keyword evidence="6" id="KW-1133">Transmembrane helix</keyword>
<keyword evidence="6" id="KW-0812">Transmembrane</keyword>
<sequence length="553" mass="62458">MTFSVEQHPPLPAGNLALKDAQRLVGQLAPDGCIRSLKPDPFLNVDEMSGSEDRNDAIFSRKISSRDSGNSSATEFSDTTNDEEYDTSEVDASTMVARGRYGGYLSKEDQTWNEKQFERHYEGVKGGRSLEKKSEIKMERRQSFSVKLEKTDKTGRYLLTSDDPELRELLAIITERAAGDGRKGRAKFSDLIFTRQFTAFDRQNPTSAASPFHGFFTLFWLGVFIFILKVAGDNWRTYGSAFGKNEILHIMFSREVMALGLTDGVMCAGTVMGLILQKTVAKGWIRWNGSGWVIQNVATRFTMATVSPCRPVAENRNYKRIAIPDTSRSVSDTYLRKDTLLTKSRQLRERETPGPSPTTAVTTGSFPVVDLTSVNDLTHRRLSSSHKNLSDLKQEQVELSKIASAIDSGIPLNTAQISSFAKIVDQEIEALTLELNGKCSSTENHYPKNLTLRNWAEYVVLPTLVYELEYPRQERISWSYVAEKTAATFGTVGVMIVVSQAYIYPVVMHTVEMRDQGWTLQQRLEEFPWILSDLIFPFMMEYLLAFYVIWECV</sequence>
<evidence type="ECO:0000256" key="2">
    <source>
        <dbReference type="ARBA" id="ARBA00022679"/>
    </source>
</evidence>
<feature type="non-terminal residue" evidence="7">
    <location>
        <position position="553"/>
    </location>
</feature>
<comment type="caution">
    <text evidence="7">The sequence shown here is derived from an EMBL/GenBank/DDBJ whole genome shotgun (WGS) entry which is preliminary data.</text>
</comment>
<feature type="transmembrane region" description="Helical" evidence="6">
    <location>
        <begin position="212"/>
        <end position="232"/>
    </location>
</feature>
<evidence type="ECO:0000256" key="5">
    <source>
        <dbReference type="SAM" id="MobiDB-lite"/>
    </source>
</evidence>
<keyword evidence="8" id="KW-1185">Reference proteome</keyword>
<gene>
    <name evidence="7" type="ORF">GP486_000723</name>
</gene>
<feature type="compositionally biased region" description="Polar residues" evidence="5">
    <location>
        <begin position="66"/>
        <end position="79"/>
    </location>
</feature>
<evidence type="ECO:0000256" key="1">
    <source>
        <dbReference type="ARBA" id="ARBA00004477"/>
    </source>
</evidence>